<dbReference type="Proteomes" id="UP001208567">
    <property type="component" value="Unassembled WGS sequence"/>
</dbReference>
<evidence type="ECO:0000313" key="1">
    <source>
        <dbReference type="EMBL" id="GLC30800.1"/>
    </source>
</evidence>
<dbReference type="EMBL" id="BRXR01000001">
    <property type="protein sequence ID" value="GLC30800.1"/>
    <property type="molecule type" value="Genomic_DNA"/>
</dbReference>
<accession>A0ABQ5N6M1</accession>
<protein>
    <recommendedName>
        <fullName evidence="3">HEAT repeat domain-containing protein</fullName>
    </recommendedName>
</protein>
<gene>
    <name evidence="1" type="ORF">bsdE14_22100</name>
</gene>
<reference evidence="1 2" key="1">
    <citation type="journal article" date="2024" name="Int. J. Syst. Evol. Microbiol.">
        <title>Clostridium omnivorum sp. nov., isolated from anoxic soil under the treatment of reductive soil disinfestation.</title>
        <authorList>
            <person name="Ueki A."/>
            <person name="Tonouchi A."/>
            <person name="Kaku N."/>
            <person name="Honma S."/>
            <person name="Ueki K."/>
        </authorList>
    </citation>
    <scope>NUCLEOTIDE SEQUENCE [LARGE SCALE GENOMIC DNA]</scope>
    <source>
        <strain evidence="1 2">E14</strain>
    </source>
</reference>
<proteinExistence type="predicted"/>
<evidence type="ECO:0000313" key="2">
    <source>
        <dbReference type="Proteomes" id="UP001208567"/>
    </source>
</evidence>
<comment type="caution">
    <text evidence="1">The sequence shown here is derived from an EMBL/GenBank/DDBJ whole genome shotgun (WGS) entry which is preliminary data.</text>
</comment>
<sequence length="145" mass="17371">MEKLNKSKTKLPDEIIEAILLARDKTDWKKRNDAVKLLKSYKCSEVRDLLWEIALRDKILVVRRQAYLILKGWGDRIYFIDTGKPYTCTEIKKTLEKVRKRLKDCNIDIEEFKCALKKVDPEMYDVMLYEKKLENLLKKMEINKQ</sequence>
<dbReference type="RefSeq" id="WP_264850080.1">
    <property type="nucleotide sequence ID" value="NZ_BRXR01000001.1"/>
</dbReference>
<keyword evidence="2" id="KW-1185">Reference proteome</keyword>
<evidence type="ECO:0008006" key="3">
    <source>
        <dbReference type="Google" id="ProtNLM"/>
    </source>
</evidence>
<name>A0ABQ5N6M1_9CLOT</name>
<organism evidence="1 2">
    <name type="scientific">Clostridium omnivorum</name>
    <dbReference type="NCBI Taxonomy" id="1604902"/>
    <lineage>
        <taxon>Bacteria</taxon>
        <taxon>Bacillati</taxon>
        <taxon>Bacillota</taxon>
        <taxon>Clostridia</taxon>
        <taxon>Eubacteriales</taxon>
        <taxon>Clostridiaceae</taxon>
        <taxon>Clostridium</taxon>
    </lineage>
</organism>